<evidence type="ECO:0000313" key="1">
    <source>
        <dbReference type="EMBL" id="TFY50591.1"/>
    </source>
</evidence>
<reference evidence="1 2" key="1">
    <citation type="submission" date="2019-02" db="EMBL/GenBank/DDBJ databases">
        <title>Genome sequencing of the rare red list fungi Dentipellis fragilis.</title>
        <authorList>
            <person name="Buettner E."/>
            <person name="Kellner H."/>
        </authorList>
    </citation>
    <scope>NUCLEOTIDE SEQUENCE [LARGE SCALE GENOMIC DNA]</scope>
    <source>
        <strain evidence="1 2">DSM 105465</strain>
    </source>
</reference>
<proteinExistence type="predicted"/>
<feature type="non-terminal residue" evidence="1">
    <location>
        <position position="256"/>
    </location>
</feature>
<dbReference type="AlphaFoldDB" id="A0A4Y9XN24"/>
<dbReference type="EMBL" id="SEOQ01001771">
    <property type="protein sequence ID" value="TFY50591.1"/>
    <property type="molecule type" value="Genomic_DNA"/>
</dbReference>
<dbReference type="Proteomes" id="UP000298327">
    <property type="component" value="Unassembled WGS sequence"/>
</dbReference>
<name>A0A4Y9XN24_9AGAM</name>
<accession>A0A4Y9XN24</accession>
<keyword evidence="2" id="KW-1185">Reference proteome</keyword>
<evidence type="ECO:0000313" key="2">
    <source>
        <dbReference type="Proteomes" id="UP000298327"/>
    </source>
</evidence>
<protein>
    <submittedName>
        <fullName evidence="1">Uncharacterized protein</fullName>
    </submittedName>
</protein>
<gene>
    <name evidence="1" type="ORF">EVG20_g11433</name>
</gene>
<sequence length="256" mass="28691">MAHGPRIVVSRVPDPLLVLRAHKMGRRVHLDRSIASKPRHHERMQTVVLKFMLHVVVIRSDVYLDIRQDGHLQVTGMLTTVYVSQAASFSVMIVPAHVRRPLTTSTVGEQGDWRWEKEISMPWLRPHGFNAAQLARKDRLLPTEAPANFVSSLNDSQFIRSSQVIFHAKTLVYRYRSCIPIRIGRPRSDTTEGGWQCCQPYKPRLASLSLTPIFALTIISTVVHSTIQPCSPYSHSSSLSFSTSGSSPPPSLPPSL</sequence>
<comment type="caution">
    <text evidence="1">The sequence shown here is derived from an EMBL/GenBank/DDBJ whole genome shotgun (WGS) entry which is preliminary data.</text>
</comment>
<organism evidence="1 2">
    <name type="scientific">Dentipellis fragilis</name>
    <dbReference type="NCBI Taxonomy" id="205917"/>
    <lineage>
        <taxon>Eukaryota</taxon>
        <taxon>Fungi</taxon>
        <taxon>Dikarya</taxon>
        <taxon>Basidiomycota</taxon>
        <taxon>Agaricomycotina</taxon>
        <taxon>Agaricomycetes</taxon>
        <taxon>Russulales</taxon>
        <taxon>Hericiaceae</taxon>
        <taxon>Dentipellis</taxon>
    </lineage>
</organism>